<evidence type="ECO:0000313" key="3">
    <source>
        <dbReference type="Proteomes" id="UP000188320"/>
    </source>
</evidence>
<feature type="region of interest" description="Disordered" evidence="1">
    <location>
        <begin position="482"/>
        <end position="521"/>
    </location>
</feature>
<feature type="compositionally biased region" description="Polar residues" evidence="1">
    <location>
        <begin position="215"/>
        <end position="258"/>
    </location>
</feature>
<feature type="compositionally biased region" description="Polar residues" evidence="1">
    <location>
        <begin position="62"/>
        <end position="82"/>
    </location>
</feature>
<dbReference type="EMBL" id="LSSK01000008">
    <property type="protein sequence ID" value="OMH86330.1"/>
    <property type="molecule type" value="Genomic_DNA"/>
</dbReference>
<feature type="region of interest" description="Disordered" evidence="1">
    <location>
        <begin position="215"/>
        <end position="262"/>
    </location>
</feature>
<evidence type="ECO:0000256" key="1">
    <source>
        <dbReference type="SAM" id="MobiDB-lite"/>
    </source>
</evidence>
<dbReference type="InterPro" id="IPR036249">
    <property type="entry name" value="Thioredoxin-like_sf"/>
</dbReference>
<feature type="region of interest" description="Disordered" evidence="1">
    <location>
        <begin position="391"/>
        <end position="424"/>
    </location>
</feature>
<dbReference type="Pfam" id="PF04908">
    <property type="entry name" value="SH3BGR"/>
    <property type="match status" value="1"/>
</dbReference>
<protein>
    <submittedName>
        <fullName evidence="2">Uncharacterized protein</fullName>
    </submittedName>
</protein>
<name>A0A1R1PZE5_ZANCU</name>
<dbReference type="PROSITE" id="PS51354">
    <property type="entry name" value="GLUTAREDOXIN_2"/>
    <property type="match status" value="1"/>
</dbReference>
<dbReference type="AlphaFoldDB" id="A0A1R1PZE5"/>
<evidence type="ECO:0000313" key="2">
    <source>
        <dbReference type="EMBL" id="OMH86330.1"/>
    </source>
</evidence>
<accession>A0A1R1PZE5</accession>
<keyword evidence="3" id="KW-1185">Reference proteome</keyword>
<feature type="compositionally biased region" description="Basic and acidic residues" evidence="1">
    <location>
        <begin position="279"/>
        <end position="288"/>
    </location>
</feature>
<dbReference type="Gene3D" id="3.40.30.10">
    <property type="entry name" value="Glutaredoxin"/>
    <property type="match status" value="1"/>
</dbReference>
<organism evidence="2 3">
    <name type="scientific">Zancudomyces culisetae</name>
    <name type="common">Gut fungus</name>
    <name type="synonym">Smittium culisetae</name>
    <dbReference type="NCBI Taxonomy" id="1213189"/>
    <lineage>
        <taxon>Eukaryota</taxon>
        <taxon>Fungi</taxon>
        <taxon>Fungi incertae sedis</taxon>
        <taxon>Zoopagomycota</taxon>
        <taxon>Kickxellomycotina</taxon>
        <taxon>Harpellomycetes</taxon>
        <taxon>Harpellales</taxon>
        <taxon>Legeriomycetaceae</taxon>
        <taxon>Zancudomyces</taxon>
    </lineage>
</organism>
<feature type="compositionally biased region" description="Low complexity" evidence="1">
    <location>
        <begin position="289"/>
        <end position="298"/>
    </location>
</feature>
<gene>
    <name evidence="2" type="ORF">AX774_g88</name>
</gene>
<dbReference type="Proteomes" id="UP000188320">
    <property type="component" value="Unassembled WGS sequence"/>
</dbReference>
<feature type="compositionally biased region" description="Acidic residues" evidence="1">
    <location>
        <begin position="338"/>
        <end position="347"/>
    </location>
</feature>
<dbReference type="SUPFAM" id="SSF52833">
    <property type="entry name" value="Thioredoxin-like"/>
    <property type="match status" value="1"/>
</dbReference>
<feature type="region of interest" description="Disordered" evidence="1">
    <location>
        <begin position="50"/>
        <end position="87"/>
    </location>
</feature>
<feature type="region of interest" description="Disordered" evidence="1">
    <location>
        <begin position="338"/>
        <end position="369"/>
    </location>
</feature>
<feature type="region of interest" description="Disordered" evidence="1">
    <location>
        <begin position="279"/>
        <end position="303"/>
    </location>
</feature>
<sequence>MKFSEYLLLKLGFDYKEPENTEPKDKVILRRKPTFLGSLLGFRLSFLGGRSSKPKERESVCNADNNSQGHNDGGDTSRSPTIPTIGGDILSIDDSEKEIKIDSRRIIEGLNKKFGTVENFRHSRLFTDAMEDYHKHILLLNKSGKQNIATSRNKQDSVLDLQGNGGALKHVNADDGKSSYALNNGSQGLMGGDEPFSLDFEGFLKSLDQHVEQEMVTTPNPTHNNTEIGRNVSERNLSGPSNASSDGKNSGMSKNSEGANEGVVGTELKLAEDTARADNVDNSYDHDNSNNSDNSDNSANDDHIQMCDVDVDSLSMISEGEGNYYTVKYQEIIQDTEEYSENSEDDIKEGSRPDDSSAPGSGGRPPKELKTINHFARRHQNAEMEPLRVVNQVSKSSSIKSESPGMECVNDEVPTNEKNGHDQNSLAVDQDETSNYKDNTLVSRSPSVLATSDTLKDDCTLKKNSSISPSIKNRMTIFEPSSLAEERKTPPKNQSANGHGATVDQYENESSASSQSSPRVQIYGSTVSGNRQYKKDIKELFKILTARSIRFEYICIAADQKARSYMKRKSLGNTNIPQIYVDGEFKGFYKEAVLENQMGTLNQWLGLDREPEMF</sequence>
<comment type="caution">
    <text evidence="2">The sequence shown here is derived from an EMBL/GenBank/DDBJ whole genome shotgun (WGS) entry which is preliminary data.</text>
</comment>
<reference evidence="3" key="1">
    <citation type="submission" date="2017-01" db="EMBL/GenBank/DDBJ databases">
        <authorList>
            <person name="Wang Y."/>
            <person name="White M."/>
            <person name="Kvist S."/>
            <person name="Moncalvo J.-M."/>
        </authorList>
    </citation>
    <scope>NUCLEOTIDE SEQUENCE [LARGE SCALE GENOMIC DNA]</scope>
    <source>
        <strain evidence="3">COL-18-3</strain>
    </source>
</reference>
<feature type="compositionally biased region" description="Low complexity" evidence="1">
    <location>
        <begin position="394"/>
        <end position="403"/>
    </location>
</feature>
<dbReference type="OrthoDB" id="9932926at2759"/>
<proteinExistence type="predicted"/>
<dbReference type="InterPro" id="IPR006993">
    <property type="entry name" value="Glut_rich_SH3-bd"/>
</dbReference>